<gene>
    <name evidence="2" type="primary">LOC108564031</name>
</gene>
<dbReference type="RefSeq" id="XP_017778390.1">
    <property type="nucleotide sequence ID" value="XM_017922901.1"/>
</dbReference>
<reference evidence="2" key="1">
    <citation type="submission" date="2025-08" db="UniProtKB">
        <authorList>
            <consortium name="RefSeq"/>
        </authorList>
    </citation>
    <scope>IDENTIFICATION</scope>
    <source>
        <tissue evidence="2">Whole Larva</tissue>
    </source>
</reference>
<accession>A0ABM1MUZ0</accession>
<evidence type="ECO:0000313" key="1">
    <source>
        <dbReference type="Proteomes" id="UP000695000"/>
    </source>
</evidence>
<dbReference type="GeneID" id="108564031"/>
<sequence>MDGIIRRYLWEKWIKVKLINEGKLKFKVSSIITVLLQKSQDKWHRSEKGAWTRRLIPQIEPWLSRKHDETTFHLSQTLSDHGYFSKYLHFIAKNEDKRCWYCDEDDSPEHMLEPENVISVMLKSAESWDIVVAYISEVLLSKEDERRLLRAY</sequence>
<name>A0ABM1MUZ0_NICVS</name>
<dbReference type="Proteomes" id="UP000695000">
    <property type="component" value="Unplaced"/>
</dbReference>
<protein>
    <submittedName>
        <fullName evidence="2">Uncharacterized protein LOC108564031</fullName>
    </submittedName>
</protein>
<organism evidence="1 2">
    <name type="scientific">Nicrophorus vespilloides</name>
    <name type="common">Boreal carrion beetle</name>
    <dbReference type="NCBI Taxonomy" id="110193"/>
    <lineage>
        <taxon>Eukaryota</taxon>
        <taxon>Metazoa</taxon>
        <taxon>Ecdysozoa</taxon>
        <taxon>Arthropoda</taxon>
        <taxon>Hexapoda</taxon>
        <taxon>Insecta</taxon>
        <taxon>Pterygota</taxon>
        <taxon>Neoptera</taxon>
        <taxon>Endopterygota</taxon>
        <taxon>Coleoptera</taxon>
        <taxon>Polyphaga</taxon>
        <taxon>Staphyliniformia</taxon>
        <taxon>Silphidae</taxon>
        <taxon>Nicrophorinae</taxon>
        <taxon>Nicrophorus</taxon>
    </lineage>
</organism>
<evidence type="ECO:0000313" key="2">
    <source>
        <dbReference type="RefSeq" id="XP_017778390.1"/>
    </source>
</evidence>
<proteinExistence type="predicted"/>
<keyword evidence="1" id="KW-1185">Reference proteome</keyword>